<dbReference type="OrthoDB" id="2086060at2"/>
<reference evidence="1 2" key="2">
    <citation type="journal article" date="2013" name="Biotechnol. Biofuels">
        <title>Global transcriptome analysis of Clostridium thermocellum ATCC 27405 during growth on dilute acid pretreated Populus and switchgrass.</title>
        <authorList>
            <person name="Wilson C.M."/>
            <person name="Rodriguez M.Jr."/>
            <person name="Johnson C.M."/>
            <person name="Martin S.L."/>
            <person name="Chu T.M."/>
            <person name="Wolfinger R.D."/>
            <person name="Hauser L.J."/>
            <person name="Land M.L."/>
            <person name="Klingeman D.M."/>
            <person name="Syed M.H."/>
            <person name="Ragauskas A.J."/>
            <person name="Tschaplinski T.J."/>
            <person name="Mielenz J.R."/>
            <person name="Brown S.D."/>
        </authorList>
    </citation>
    <scope>NUCLEOTIDE SEQUENCE [LARGE SCALE GENOMIC DNA]</scope>
    <source>
        <strain evidence="2">ATCC 27405 / DSM 1237 / JCM 9322 / NBRC 103400 / NCIMB 10682 / NRRL B-4536 / VPI 7372</strain>
    </source>
</reference>
<name>A3DCJ1_ACET2</name>
<evidence type="ECO:0000313" key="2">
    <source>
        <dbReference type="Proteomes" id="UP000002145"/>
    </source>
</evidence>
<protein>
    <submittedName>
        <fullName evidence="1">Uncharacterized protein</fullName>
    </submittedName>
</protein>
<dbReference type="Proteomes" id="UP000002145">
    <property type="component" value="Chromosome"/>
</dbReference>
<keyword evidence="2" id="KW-1185">Reference proteome</keyword>
<accession>A3DCJ1</accession>
<dbReference type="AlphaFoldDB" id="A3DCJ1"/>
<evidence type="ECO:0000313" key="1">
    <source>
        <dbReference type="EMBL" id="ABN51670.1"/>
    </source>
</evidence>
<dbReference type="RefSeq" id="WP_004463129.1">
    <property type="nucleotide sequence ID" value="NC_009012.1"/>
</dbReference>
<dbReference type="SUPFAM" id="SSF54427">
    <property type="entry name" value="NTF2-like"/>
    <property type="match status" value="1"/>
</dbReference>
<gene>
    <name evidence="1" type="ordered locus">Cthe_0432</name>
</gene>
<dbReference type="GeneID" id="35803173"/>
<sequence length="225" mass="26467">MYDARNNNNFDQFISSFYTADMLSQEDIEALKLGFYSERIEYTIEPLERVYGKLIAEFTYKEISKIRFNNNRFALSVYEVTTVLLKTNSGWKILTLDYSQSSPLTFPQDVVTAFYDARNTRDFDTYINCFYFADLLSESDLESLKYPYFTDTPYTIKSEIEPISLSVTDSNNVTFKYYEIETITAEKSKLLRKNEVTVNLKKKNDEWKIVSFDFGTSEITILERY</sequence>
<reference evidence="2" key="1">
    <citation type="submission" date="2007-02" db="EMBL/GenBank/DDBJ databases">
        <title>Complete sequence of Clostridium thermocellum ATCC 27405.</title>
        <authorList>
            <consortium name="US DOE Joint Genome Institute"/>
            <person name="Copeland A."/>
            <person name="Lucas S."/>
            <person name="Lapidus A."/>
            <person name="Barry K."/>
            <person name="Detter J.C."/>
            <person name="Glavina del Rio T."/>
            <person name="Hammon N."/>
            <person name="Israni S."/>
            <person name="Dalin E."/>
            <person name="Tice H."/>
            <person name="Pitluck S."/>
            <person name="Chertkov O."/>
            <person name="Brettin T."/>
            <person name="Bruce D."/>
            <person name="Han C."/>
            <person name="Tapia R."/>
            <person name="Gilna P."/>
            <person name="Schmutz J."/>
            <person name="Larimer F."/>
            <person name="Land M."/>
            <person name="Hauser L."/>
            <person name="Kyrpides N."/>
            <person name="Mikhailova N."/>
            <person name="Wu J.H.D."/>
            <person name="Newcomb M."/>
            <person name="Richardson P."/>
        </authorList>
    </citation>
    <scope>NUCLEOTIDE SEQUENCE [LARGE SCALE GENOMIC DNA]</scope>
    <source>
        <strain evidence="2">ATCC 27405 / DSM 1237 / JCM 9322 / NBRC 103400 / NCIMB 10682 / NRRL B-4536 / VPI 7372</strain>
    </source>
</reference>
<proteinExistence type="predicted"/>
<organism evidence="1 2">
    <name type="scientific">Acetivibrio thermocellus (strain ATCC 27405 / DSM 1237 / JCM 9322 / NBRC 103400 / NCIMB 10682 / NRRL B-4536 / VPI 7372)</name>
    <name type="common">Clostridium thermocellum</name>
    <dbReference type="NCBI Taxonomy" id="203119"/>
    <lineage>
        <taxon>Bacteria</taxon>
        <taxon>Bacillati</taxon>
        <taxon>Bacillota</taxon>
        <taxon>Clostridia</taxon>
        <taxon>Eubacteriales</taxon>
        <taxon>Oscillospiraceae</taxon>
        <taxon>Acetivibrio</taxon>
    </lineage>
</organism>
<dbReference type="InterPro" id="IPR032710">
    <property type="entry name" value="NTF2-like_dom_sf"/>
</dbReference>
<dbReference type="KEGG" id="cth:Cthe_0432"/>
<dbReference type="EMBL" id="CP000568">
    <property type="protein sequence ID" value="ABN51670.1"/>
    <property type="molecule type" value="Genomic_DNA"/>
</dbReference>
<dbReference type="HOGENOM" id="CLU_1228201_0_0_9"/>